<comment type="caution">
    <text evidence="7">The sequence shown here is derived from an EMBL/GenBank/DDBJ whole genome shotgun (WGS) entry which is preliminary data.</text>
</comment>
<keyword evidence="3" id="KW-0328">Glycosyltransferase</keyword>
<feature type="region of interest" description="Disordered" evidence="5">
    <location>
        <begin position="504"/>
        <end position="531"/>
    </location>
</feature>
<dbReference type="Pfam" id="PF08323">
    <property type="entry name" value="Glyco_transf_5"/>
    <property type="match status" value="1"/>
</dbReference>
<feature type="domain" description="Starch synthase catalytic" evidence="6">
    <location>
        <begin position="30"/>
        <end position="252"/>
    </location>
</feature>
<evidence type="ECO:0000313" key="8">
    <source>
        <dbReference type="Proteomes" id="UP001165653"/>
    </source>
</evidence>
<dbReference type="Gene3D" id="3.40.50.2000">
    <property type="entry name" value="Glycogen Phosphorylase B"/>
    <property type="match status" value="3"/>
</dbReference>
<dbReference type="Proteomes" id="UP001165653">
    <property type="component" value="Unassembled WGS sequence"/>
</dbReference>
<dbReference type="PANTHER" id="PTHR45825">
    <property type="entry name" value="GRANULE-BOUND STARCH SYNTHASE 1, CHLOROPLASTIC/AMYLOPLASTIC"/>
    <property type="match status" value="1"/>
</dbReference>
<reference evidence="7" key="1">
    <citation type="submission" date="2022-10" db="EMBL/GenBank/DDBJ databases">
        <title>Luteolibacter sp. GHJ8, whole genome shotgun sequencing project.</title>
        <authorList>
            <person name="Zhao G."/>
            <person name="Shen L."/>
        </authorList>
    </citation>
    <scope>NUCLEOTIDE SEQUENCE</scope>
    <source>
        <strain evidence="7">GHJ8</strain>
    </source>
</reference>
<dbReference type="EC" id="2.4.1.21" evidence="2"/>
<evidence type="ECO:0000256" key="3">
    <source>
        <dbReference type="ARBA" id="ARBA00022676"/>
    </source>
</evidence>
<keyword evidence="4" id="KW-0808">Transferase</keyword>
<protein>
    <recommendedName>
        <fullName evidence="2">starch synthase</fullName>
        <ecNumber evidence="2">2.4.1.21</ecNumber>
    </recommendedName>
</protein>
<dbReference type="Pfam" id="PF13692">
    <property type="entry name" value="Glyco_trans_1_4"/>
    <property type="match status" value="1"/>
</dbReference>
<evidence type="ECO:0000259" key="6">
    <source>
        <dbReference type="Pfam" id="PF08323"/>
    </source>
</evidence>
<name>A0ABT3FWP5_9BACT</name>
<organism evidence="7 8">
    <name type="scientific">Luteolibacter rhizosphaerae</name>
    <dbReference type="NCBI Taxonomy" id="2989719"/>
    <lineage>
        <taxon>Bacteria</taxon>
        <taxon>Pseudomonadati</taxon>
        <taxon>Verrucomicrobiota</taxon>
        <taxon>Verrucomicrobiia</taxon>
        <taxon>Verrucomicrobiales</taxon>
        <taxon>Verrucomicrobiaceae</taxon>
        <taxon>Luteolibacter</taxon>
    </lineage>
</organism>
<evidence type="ECO:0000256" key="1">
    <source>
        <dbReference type="ARBA" id="ARBA00001478"/>
    </source>
</evidence>
<dbReference type="SUPFAM" id="SSF53756">
    <property type="entry name" value="UDP-Glycosyltransferase/glycogen phosphorylase"/>
    <property type="match status" value="1"/>
</dbReference>
<dbReference type="InterPro" id="IPR013534">
    <property type="entry name" value="Starch_synth_cat_dom"/>
</dbReference>
<proteinExistence type="predicted"/>
<keyword evidence="8" id="KW-1185">Reference proteome</keyword>
<evidence type="ECO:0000256" key="2">
    <source>
        <dbReference type="ARBA" id="ARBA00012588"/>
    </source>
</evidence>
<dbReference type="RefSeq" id="WP_264510028.1">
    <property type="nucleotide sequence ID" value="NZ_JAPDDR010000001.1"/>
</dbReference>
<gene>
    <name evidence="7" type="ORF">OJ996_00440</name>
</gene>
<accession>A0ABT3FWP5</accession>
<dbReference type="PANTHER" id="PTHR45825:SF11">
    <property type="entry name" value="ALPHA AMYLASE DOMAIN-CONTAINING PROTEIN"/>
    <property type="match status" value="1"/>
</dbReference>
<sequence length="531" mass="59239">MVTNIAPLSSTGTSEKAARTALRKLRRPRILIVTPELNGSTYLGRNGQPVPCAKAGGLADISTLLVDELADRGIDVRVAMPHFRSLFPDAKLSRRLHLCHDREFFYRRSVYDGSPEANRRAALAFQREVIHNIIPAVKPDIVHCHDWMTGLVPAAAKAMGIRSLFTIHNVHDELTTMAEAEDRGIDAARFWQNLHFKNYPSSYEESRSWNQVSMMASAIHASDHVNTVSPSFLREMMDGRHPAGWGLCDVLRGKDHFGAASGILNAPDPSCSPDRDLRIAQRYGAVDHRVGKRANKAELQKRLGLELDPDAPVLFWPSRLDPTQKGCGLLAHILYRLVSDYWGIGLQVVFVADGPFRPHFEHIVNHHGLHKRVAICGFDESLSRQAYAGSDFVMVPSAYEPCGLAQMVALKYGSLPIVHRTGGLQDTVQLLDAEHRTGNGFVFETHDCNGLRWAIDEAVRFHIRPAAEKEREIARIMQDSAERFSPRATAEEYIRIYENLSGRTIGEPREQTTASPKVSAPRRTTCRIEAA</sequence>
<evidence type="ECO:0000313" key="7">
    <source>
        <dbReference type="EMBL" id="MCW1912021.1"/>
    </source>
</evidence>
<evidence type="ECO:0000256" key="4">
    <source>
        <dbReference type="ARBA" id="ARBA00022679"/>
    </source>
</evidence>
<evidence type="ECO:0000256" key="5">
    <source>
        <dbReference type="SAM" id="MobiDB-lite"/>
    </source>
</evidence>
<dbReference type="EMBL" id="JAPDDR010000001">
    <property type="protein sequence ID" value="MCW1912021.1"/>
    <property type="molecule type" value="Genomic_DNA"/>
</dbReference>
<comment type="catalytic activity">
    <reaction evidence="1">
        <text>[(1-&gt;4)-alpha-D-glucosyl](n) + ADP-alpha-D-glucose = [(1-&gt;4)-alpha-D-glucosyl](n+1) + ADP + H(+)</text>
        <dbReference type="Rhea" id="RHEA:18189"/>
        <dbReference type="Rhea" id="RHEA-COMP:9584"/>
        <dbReference type="Rhea" id="RHEA-COMP:9587"/>
        <dbReference type="ChEBI" id="CHEBI:15378"/>
        <dbReference type="ChEBI" id="CHEBI:15444"/>
        <dbReference type="ChEBI" id="CHEBI:57498"/>
        <dbReference type="ChEBI" id="CHEBI:456216"/>
        <dbReference type="EC" id="2.4.1.21"/>
    </reaction>
</comment>